<keyword evidence="3 7" id="KW-0418">Kinase</keyword>
<dbReference type="GeneID" id="90073194"/>
<dbReference type="InterPro" id="IPR004305">
    <property type="entry name" value="Thiaminase-2/PQQC"/>
</dbReference>
<feature type="domain" description="Thiaminase-2/PQQC" evidence="5">
    <location>
        <begin position="333"/>
        <end position="544"/>
    </location>
</feature>
<dbReference type="RefSeq" id="XP_064852215.1">
    <property type="nucleotide sequence ID" value="XM_064996143.1"/>
</dbReference>
<name>A0AAV5QJT7_9ASCO</name>
<evidence type="ECO:0000259" key="6">
    <source>
        <dbReference type="Pfam" id="PF08543"/>
    </source>
</evidence>
<sequence length="546" mass="61671">MTKFKVFEIHLYEHDSLELIVPLNTANLPAVLTVAGSDSSGGAGIEADLKTIIAHKCYGLTGITTLTAQNTTGVEDVLTISQSMMKSILDANFSDIKISSIKTGLLTKESIAALKYAIDKYEYKNNLVVDPVMVSTSGFEFMKSDLFECINREIGNSITIITPNLLEAKAIINTLSGKNLYTNEPLETIEEMYMMCRKIFDLTGIENILIKGGHQKWKQQDLLTDTLYCSENDSYYVFHSKMIDSVHTHGTGCTLSSAIASNMAHGLSIINAVANGIIYVQNGIRSAPGFGRGNGPLNHIQSFKLFNYEAIVEDKSFKLPFSEGEAFKFLFNHPRIAKHWQEYINHPFMFKVRDMSLPLEKFRHFIQQDYVYLINYSHIMSYLATYSTSKEDFRSDLAKLFALHEEMNKTGDIISLLNDDPTKGFEPNPTNKEYMEKLLDIATNTGDALDITTALTPCFHGYSIAAHNANNSVKKYHKADKLTTEVYTRWIDGNLQTVYSEACKVSEIEFNALIRKRCKSQQKLDRVIEIFETFTKLEVQFWSRCI</sequence>
<accession>A0AAV5QJT7</accession>
<dbReference type="Proteomes" id="UP001360560">
    <property type="component" value="Unassembled WGS sequence"/>
</dbReference>
<proteinExistence type="predicted"/>
<feature type="domain" description="Pyridoxamine kinase/Phosphomethylpyrimidine kinase" evidence="6">
    <location>
        <begin position="38"/>
        <end position="298"/>
    </location>
</feature>
<dbReference type="PANTHER" id="PTHR20858:SF17">
    <property type="entry name" value="HYDROXYMETHYLPYRIMIDINE_PHOSPHOMETHYLPYRIMIDINE KINASE THI20-RELATED"/>
    <property type="match status" value="1"/>
</dbReference>
<dbReference type="InterPro" id="IPR013749">
    <property type="entry name" value="PM/HMP-P_kinase-1"/>
</dbReference>
<reference evidence="7 8" key="1">
    <citation type="journal article" date="2023" name="Elife">
        <title>Identification of key yeast species and microbe-microbe interactions impacting larval growth of Drosophila in the wild.</title>
        <authorList>
            <person name="Mure A."/>
            <person name="Sugiura Y."/>
            <person name="Maeda R."/>
            <person name="Honda K."/>
            <person name="Sakurai N."/>
            <person name="Takahashi Y."/>
            <person name="Watada M."/>
            <person name="Katoh T."/>
            <person name="Gotoh A."/>
            <person name="Gotoh Y."/>
            <person name="Taniguchi I."/>
            <person name="Nakamura K."/>
            <person name="Hayashi T."/>
            <person name="Katayama T."/>
            <person name="Uemura T."/>
            <person name="Hattori Y."/>
        </authorList>
    </citation>
    <scope>NUCLEOTIDE SEQUENCE [LARGE SCALE GENOMIC DNA]</scope>
    <source>
        <strain evidence="7 8">SC-9</strain>
    </source>
</reference>
<dbReference type="PANTHER" id="PTHR20858">
    <property type="entry name" value="PHOSPHOMETHYLPYRIMIDINE KINASE"/>
    <property type="match status" value="1"/>
</dbReference>
<dbReference type="Gene3D" id="3.40.1190.20">
    <property type="match status" value="1"/>
</dbReference>
<evidence type="ECO:0000256" key="3">
    <source>
        <dbReference type="ARBA" id="ARBA00022777"/>
    </source>
</evidence>
<dbReference type="CDD" id="cd01169">
    <property type="entry name" value="HMPP_kinase"/>
    <property type="match status" value="1"/>
</dbReference>
<evidence type="ECO:0000256" key="1">
    <source>
        <dbReference type="ARBA" id="ARBA00022679"/>
    </source>
</evidence>
<dbReference type="SUPFAM" id="SSF48613">
    <property type="entry name" value="Heme oxygenase-like"/>
    <property type="match status" value="1"/>
</dbReference>
<evidence type="ECO:0000256" key="2">
    <source>
        <dbReference type="ARBA" id="ARBA00022741"/>
    </source>
</evidence>
<dbReference type="SUPFAM" id="SSF53613">
    <property type="entry name" value="Ribokinase-like"/>
    <property type="match status" value="1"/>
</dbReference>
<dbReference type="GO" id="GO:0009228">
    <property type="term" value="P:thiamine biosynthetic process"/>
    <property type="evidence" value="ECO:0007669"/>
    <property type="project" value="InterPro"/>
</dbReference>
<dbReference type="Pfam" id="PF03070">
    <property type="entry name" value="TENA_THI-4"/>
    <property type="match status" value="1"/>
</dbReference>
<dbReference type="GO" id="GO:0005829">
    <property type="term" value="C:cytosol"/>
    <property type="evidence" value="ECO:0007669"/>
    <property type="project" value="TreeGrafter"/>
</dbReference>
<gene>
    <name evidence="7" type="ORF">DASC09_025400</name>
</gene>
<dbReference type="AlphaFoldDB" id="A0AAV5QJT7"/>
<dbReference type="EMBL" id="BTFZ01000004">
    <property type="protein sequence ID" value="GMM35215.1"/>
    <property type="molecule type" value="Genomic_DNA"/>
</dbReference>
<dbReference type="InterPro" id="IPR029056">
    <property type="entry name" value="Ribokinase-like"/>
</dbReference>
<protein>
    <submittedName>
        <fullName evidence="7">Bifunctional hydroxymethylpyrimidine kinase/phosphomethylpyrimidine kinase</fullName>
    </submittedName>
</protein>
<dbReference type="FunFam" id="3.40.1190.20:FF:000003">
    <property type="entry name" value="Phosphomethylpyrimidine kinase ThiD"/>
    <property type="match status" value="1"/>
</dbReference>
<dbReference type="InterPro" id="IPR004399">
    <property type="entry name" value="HMP/HMP-P_kinase_dom"/>
</dbReference>
<dbReference type="NCBIfam" id="TIGR00097">
    <property type="entry name" value="HMP-P_kinase"/>
    <property type="match status" value="1"/>
</dbReference>
<comment type="caution">
    <text evidence="7">The sequence shown here is derived from an EMBL/GenBank/DDBJ whole genome shotgun (WGS) entry which is preliminary data.</text>
</comment>
<evidence type="ECO:0000259" key="5">
    <source>
        <dbReference type="Pfam" id="PF03070"/>
    </source>
</evidence>
<dbReference type="InterPro" id="IPR016084">
    <property type="entry name" value="Haem_Oase-like_multi-hlx"/>
</dbReference>
<evidence type="ECO:0000313" key="8">
    <source>
        <dbReference type="Proteomes" id="UP001360560"/>
    </source>
</evidence>
<evidence type="ECO:0000256" key="4">
    <source>
        <dbReference type="ARBA" id="ARBA00022840"/>
    </source>
</evidence>
<organism evidence="7 8">
    <name type="scientific">Saccharomycopsis crataegensis</name>
    <dbReference type="NCBI Taxonomy" id="43959"/>
    <lineage>
        <taxon>Eukaryota</taxon>
        <taxon>Fungi</taxon>
        <taxon>Dikarya</taxon>
        <taxon>Ascomycota</taxon>
        <taxon>Saccharomycotina</taxon>
        <taxon>Saccharomycetes</taxon>
        <taxon>Saccharomycopsidaceae</taxon>
        <taxon>Saccharomycopsis</taxon>
    </lineage>
</organism>
<dbReference type="Pfam" id="PF08543">
    <property type="entry name" value="Phos_pyr_kin"/>
    <property type="match status" value="1"/>
</dbReference>
<keyword evidence="4" id="KW-0067">ATP-binding</keyword>
<keyword evidence="8" id="KW-1185">Reference proteome</keyword>
<dbReference type="GO" id="GO:0008902">
    <property type="term" value="F:hydroxymethylpyrimidine kinase activity"/>
    <property type="evidence" value="ECO:0007669"/>
    <property type="project" value="TreeGrafter"/>
</dbReference>
<evidence type="ECO:0000313" key="7">
    <source>
        <dbReference type="EMBL" id="GMM35215.1"/>
    </source>
</evidence>
<dbReference type="GO" id="GO:0005524">
    <property type="term" value="F:ATP binding"/>
    <property type="evidence" value="ECO:0007669"/>
    <property type="project" value="UniProtKB-KW"/>
</dbReference>
<keyword evidence="1" id="KW-0808">Transferase</keyword>
<dbReference type="GO" id="GO:0008972">
    <property type="term" value="F:phosphomethylpyrimidine kinase activity"/>
    <property type="evidence" value="ECO:0007669"/>
    <property type="project" value="InterPro"/>
</dbReference>
<dbReference type="Gene3D" id="1.20.910.10">
    <property type="entry name" value="Heme oxygenase-like"/>
    <property type="match status" value="1"/>
</dbReference>
<keyword evidence="2" id="KW-0547">Nucleotide-binding</keyword>